<reference evidence="1 2" key="1">
    <citation type="journal article" date="2020" name="Microorganisms">
        <title>Osmotic Adaptation and Compatible Solute Biosynthesis of Phototrophic Bacteria as Revealed from Genome Analyses.</title>
        <authorList>
            <person name="Imhoff J.F."/>
            <person name="Rahn T."/>
            <person name="Kunzel S."/>
            <person name="Keller A."/>
            <person name="Neulinger S.C."/>
        </authorList>
    </citation>
    <scope>NUCLEOTIDE SEQUENCE [LARGE SCALE GENOMIC DNA]</scope>
    <source>
        <strain evidence="1 2">DSM 15382</strain>
    </source>
</reference>
<proteinExistence type="predicted"/>
<gene>
    <name evidence="1" type="ORF">CKO45_00390</name>
</gene>
<organism evidence="1 2">
    <name type="scientific">Paracraurococcus ruber</name>
    <dbReference type="NCBI Taxonomy" id="77675"/>
    <lineage>
        <taxon>Bacteria</taxon>
        <taxon>Pseudomonadati</taxon>
        <taxon>Pseudomonadota</taxon>
        <taxon>Alphaproteobacteria</taxon>
        <taxon>Acetobacterales</taxon>
        <taxon>Roseomonadaceae</taxon>
        <taxon>Paracraurococcus</taxon>
    </lineage>
</organism>
<evidence type="ECO:0000313" key="2">
    <source>
        <dbReference type="Proteomes" id="UP000697995"/>
    </source>
</evidence>
<comment type="caution">
    <text evidence="1">The sequence shown here is derived from an EMBL/GenBank/DDBJ whole genome shotgun (WGS) entry which is preliminary data.</text>
</comment>
<dbReference type="EMBL" id="NRSG01000001">
    <property type="protein sequence ID" value="MBK1656686.1"/>
    <property type="molecule type" value="Genomic_DNA"/>
</dbReference>
<keyword evidence="2" id="KW-1185">Reference proteome</keyword>
<name>A0ABS1CQX5_9PROT</name>
<sequence length="94" mass="10815">MTLFQRWQARRGSAHLAASRLREQVQADRAAVLGDNIAERLQEACLREIRKLARGGQVRVRVGMSPRLELREIDIDLGVRRRQPDAAQARRTWS</sequence>
<evidence type="ECO:0000313" key="1">
    <source>
        <dbReference type="EMBL" id="MBK1656686.1"/>
    </source>
</evidence>
<accession>A0ABS1CQX5</accession>
<protein>
    <submittedName>
        <fullName evidence="1">Uncharacterized protein</fullName>
    </submittedName>
</protein>
<dbReference type="Proteomes" id="UP000697995">
    <property type="component" value="Unassembled WGS sequence"/>
</dbReference>
<dbReference type="RefSeq" id="WP_133218007.1">
    <property type="nucleotide sequence ID" value="NZ_NRSG01000001.1"/>
</dbReference>